<evidence type="ECO:0000313" key="4">
    <source>
        <dbReference type="EMBL" id="MDQ0253171.1"/>
    </source>
</evidence>
<dbReference type="Gene3D" id="3.90.850.10">
    <property type="entry name" value="Fumarylacetoacetase-like, C-terminal domain"/>
    <property type="match status" value="1"/>
</dbReference>
<protein>
    <submittedName>
        <fullName evidence="4">2-dehydro-3-deoxy-D-arabinonate dehydratase</fullName>
        <ecNumber evidence="4">4.2.1.141</ecNumber>
    </submittedName>
</protein>
<evidence type="ECO:0000256" key="2">
    <source>
        <dbReference type="ARBA" id="ARBA00022723"/>
    </source>
</evidence>
<reference evidence="4 5" key="1">
    <citation type="submission" date="2023-07" db="EMBL/GenBank/DDBJ databases">
        <title>Genomic Encyclopedia of Type Strains, Phase IV (KMG-IV): sequencing the most valuable type-strain genomes for metagenomic binning, comparative biology and taxonomic classification.</title>
        <authorList>
            <person name="Goeker M."/>
        </authorList>
    </citation>
    <scope>NUCLEOTIDE SEQUENCE [LARGE SCALE GENOMIC DNA]</scope>
    <source>
        <strain evidence="4 5">DSM 9768</strain>
    </source>
</reference>
<feature type="domain" description="Fumarylacetoacetase-like C-terminal" evidence="3">
    <location>
        <begin position="118"/>
        <end position="294"/>
    </location>
</feature>
<dbReference type="InterPro" id="IPR011234">
    <property type="entry name" value="Fumarylacetoacetase-like_C"/>
</dbReference>
<organism evidence="4 5">
    <name type="scientific">Evansella vedderi</name>
    <dbReference type="NCBI Taxonomy" id="38282"/>
    <lineage>
        <taxon>Bacteria</taxon>
        <taxon>Bacillati</taxon>
        <taxon>Bacillota</taxon>
        <taxon>Bacilli</taxon>
        <taxon>Bacillales</taxon>
        <taxon>Bacillaceae</taxon>
        <taxon>Evansella</taxon>
    </lineage>
</organism>
<dbReference type="PANTHER" id="PTHR42796">
    <property type="entry name" value="FUMARYLACETOACETATE HYDROLASE DOMAIN-CONTAINING PROTEIN 2A-RELATED"/>
    <property type="match status" value="1"/>
</dbReference>
<accession>A0ABT9ZPK0</accession>
<dbReference type="EC" id="4.2.1.141" evidence="4"/>
<sequence length="314" mass="35101">MKIVRFLTEAKEVVLGVWEEEKVYEISSLLEDKTNDLIVLFEVAKGRGESLSQFIGSLDYKGQSAVYDYDSLELLTPVKALEVWASGVTYENSRLARNLEMQDKVEGGLSVYDKVYDAVRPEIFFKSTSARTVPPNKPVCIRSDSNWQIPEPELGLVLSKSGEIVGYTVGNDMSSRDIEGENPLYLPQAKVWKNSCSFGPAVRLAETVNNPYDLNIFCRIYRNDEMLFEGQANTSQLKRTFDELVEFLVRDNEIFDGTVLLTGTCIIPPDEFTLQEGDTVEIEIPEVGALVNNVLNTSSVLGKGLVKENVDLNS</sequence>
<gene>
    <name evidence="4" type="ORF">J2S74_000543</name>
</gene>
<dbReference type="EMBL" id="JAUSUG010000002">
    <property type="protein sequence ID" value="MDQ0253171.1"/>
    <property type="molecule type" value="Genomic_DNA"/>
</dbReference>
<dbReference type="PANTHER" id="PTHR42796:SF7">
    <property type="entry name" value="2-DEHYDRO-3-DEOXY-D-ARABINONATE DEHYDRATASE"/>
    <property type="match status" value="1"/>
</dbReference>
<keyword evidence="4" id="KW-0456">Lyase</keyword>
<dbReference type="GO" id="GO:0016829">
    <property type="term" value="F:lyase activity"/>
    <property type="evidence" value="ECO:0007669"/>
    <property type="project" value="UniProtKB-KW"/>
</dbReference>
<dbReference type="Proteomes" id="UP001230005">
    <property type="component" value="Unassembled WGS sequence"/>
</dbReference>
<comment type="similarity">
    <text evidence="1">Belongs to the FAH family.</text>
</comment>
<name>A0ABT9ZPK0_9BACI</name>
<dbReference type="SUPFAM" id="SSF56529">
    <property type="entry name" value="FAH"/>
    <property type="match status" value="1"/>
</dbReference>
<dbReference type="Pfam" id="PF01557">
    <property type="entry name" value="FAA_hydrolase"/>
    <property type="match status" value="1"/>
</dbReference>
<comment type="caution">
    <text evidence="4">The sequence shown here is derived from an EMBL/GenBank/DDBJ whole genome shotgun (WGS) entry which is preliminary data.</text>
</comment>
<dbReference type="RefSeq" id="WP_307321481.1">
    <property type="nucleotide sequence ID" value="NZ_JAUSUG010000002.1"/>
</dbReference>
<proteinExistence type="inferred from homology"/>
<dbReference type="InterPro" id="IPR051121">
    <property type="entry name" value="FAH"/>
</dbReference>
<keyword evidence="2" id="KW-0479">Metal-binding</keyword>
<evidence type="ECO:0000256" key="1">
    <source>
        <dbReference type="ARBA" id="ARBA00010211"/>
    </source>
</evidence>
<evidence type="ECO:0000259" key="3">
    <source>
        <dbReference type="Pfam" id="PF01557"/>
    </source>
</evidence>
<dbReference type="InterPro" id="IPR036663">
    <property type="entry name" value="Fumarylacetoacetase_C_sf"/>
</dbReference>
<keyword evidence="5" id="KW-1185">Reference proteome</keyword>
<evidence type="ECO:0000313" key="5">
    <source>
        <dbReference type="Proteomes" id="UP001230005"/>
    </source>
</evidence>